<dbReference type="SUPFAM" id="SSF54862">
    <property type="entry name" value="4Fe-4S ferredoxins"/>
    <property type="match status" value="1"/>
</dbReference>
<accession>A0A4R9GMZ2</accession>
<dbReference type="GO" id="GO:0046872">
    <property type="term" value="F:metal ion binding"/>
    <property type="evidence" value="ECO:0007669"/>
    <property type="project" value="UniProtKB-KW"/>
</dbReference>
<evidence type="ECO:0000313" key="10">
    <source>
        <dbReference type="EMBL" id="TGK17580.1"/>
    </source>
</evidence>
<protein>
    <submittedName>
        <fullName evidence="10">tRNA epoxyqueuosine(34) reductase QueG</fullName>
        <ecNumber evidence="10">1.17.99.6</ecNumber>
    </submittedName>
</protein>
<name>A0A4R9GMZ2_9LEPT</name>
<evidence type="ECO:0000256" key="7">
    <source>
        <dbReference type="ARBA" id="ARBA00023004"/>
    </source>
</evidence>
<keyword evidence="2" id="KW-0963">Cytoplasm</keyword>
<dbReference type="Proteomes" id="UP000297855">
    <property type="component" value="Unassembled WGS sequence"/>
</dbReference>
<dbReference type="NCBIfam" id="TIGR00276">
    <property type="entry name" value="tRNA epoxyqueuosine(34) reductase QueG"/>
    <property type="match status" value="1"/>
</dbReference>
<keyword evidence="6 10" id="KW-0560">Oxidoreductase</keyword>
<keyword evidence="11" id="KW-1185">Reference proteome</keyword>
<reference evidence="10" key="1">
    <citation type="journal article" date="2019" name="PLoS Negl. Trop. Dis.">
        <title>Revisiting the worldwide diversity of Leptospira species in the environment.</title>
        <authorList>
            <person name="Vincent A.T."/>
            <person name="Schiettekatte O."/>
            <person name="Bourhy P."/>
            <person name="Veyrier F.J."/>
            <person name="Picardeau M."/>
        </authorList>
    </citation>
    <scope>NUCLEOTIDE SEQUENCE [LARGE SCALE GENOMIC DNA]</scope>
    <source>
        <strain evidence="10">SCS5</strain>
    </source>
</reference>
<keyword evidence="5" id="KW-0671">Queuosine biosynthesis</keyword>
<dbReference type="GO" id="GO:0052693">
    <property type="term" value="F:epoxyqueuosine reductase activity"/>
    <property type="evidence" value="ECO:0007669"/>
    <property type="project" value="UniProtKB-EC"/>
</dbReference>
<gene>
    <name evidence="10" type="primary">queG</name>
    <name evidence="10" type="ORF">EHO61_13920</name>
</gene>
<keyword evidence="1" id="KW-0004">4Fe-4S</keyword>
<dbReference type="GO" id="GO:0008616">
    <property type="term" value="P:tRNA queuosine(34) biosynthetic process"/>
    <property type="evidence" value="ECO:0007669"/>
    <property type="project" value="UniProtKB-KW"/>
</dbReference>
<dbReference type="Gene3D" id="3.30.70.20">
    <property type="match status" value="1"/>
</dbReference>
<evidence type="ECO:0000256" key="8">
    <source>
        <dbReference type="ARBA" id="ARBA00023014"/>
    </source>
</evidence>
<evidence type="ECO:0000256" key="6">
    <source>
        <dbReference type="ARBA" id="ARBA00023002"/>
    </source>
</evidence>
<dbReference type="PANTHER" id="PTHR30002:SF4">
    <property type="entry name" value="EPOXYQUEUOSINE REDUCTASE"/>
    <property type="match status" value="1"/>
</dbReference>
<dbReference type="RefSeq" id="WP_135814247.1">
    <property type="nucleotide sequence ID" value="NZ_RQEV01000012.1"/>
</dbReference>
<evidence type="ECO:0000256" key="1">
    <source>
        <dbReference type="ARBA" id="ARBA00022485"/>
    </source>
</evidence>
<dbReference type="InterPro" id="IPR013542">
    <property type="entry name" value="QueG_DUF1730"/>
</dbReference>
<dbReference type="InterPro" id="IPR017896">
    <property type="entry name" value="4Fe4S_Fe-S-bd"/>
</dbReference>
<dbReference type="OrthoDB" id="9784571at2"/>
<keyword evidence="7" id="KW-0408">Iron</keyword>
<evidence type="ECO:0000313" key="11">
    <source>
        <dbReference type="Proteomes" id="UP000297855"/>
    </source>
</evidence>
<proteinExistence type="predicted"/>
<dbReference type="InterPro" id="IPR004453">
    <property type="entry name" value="QueG"/>
</dbReference>
<evidence type="ECO:0000256" key="4">
    <source>
        <dbReference type="ARBA" id="ARBA00022723"/>
    </source>
</evidence>
<keyword evidence="3" id="KW-0819">tRNA processing</keyword>
<dbReference type="GO" id="GO:0051539">
    <property type="term" value="F:4 iron, 4 sulfur cluster binding"/>
    <property type="evidence" value="ECO:0007669"/>
    <property type="project" value="UniProtKB-KW"/>
</dbReference>
<feature type="domain" description="4Fe-4S ferredoxin-type" evidence="9">
    <location>
        <begin position="180"/>
        <end position="210"/>
    </location>
</feature>
<dbReference type="PROSITE" id="PS00198">
    <property type="entry name" value="4FE4S_FER_1"/>
    <property type="match status" value="1"/>
</dbReference>
<dbReference type="PROSITE" id="PS51379">
    <property type="entry name" value="4FE4S_FER_2"/>
    <property type="match status" value="1"/>
</dbReference>
<keyword evidence="4" id="KW-0479">Metal-binding</keyword>
<comment type="caution">
    <text evidence="10">The sequence shown here is derived from an EMBL/GenBank/DDBJ whole genome shotgun (WGS) entry which is preliminary data.</text>
</comment>
<dbReference type="Pfam" id="PF08331">
    <property type="entry name" value="QueG_DUF1730"/>
    <property type="match status" value="1"/>
</dbReference>
<dbReference type="PANTHER" id="PTHR30002">
    <property type="entry name" value="EPOXYQUEUOSINE REDUCTASE"/>
    <property type="match status" value="1"/>
</dbReference>
<organism evidence="10 11">
    <name type="scientific">Leptospira fluminis</name>
    <dbReference type="NCBI Taxonomy" id="2484979"/>
    <lineage>
        <taxon>Bacteria</taxon>
        <taxon>Pseudomonadati</taxon>
        <taxon>Spirochaetota</taxon>
        <taxon>Spirochaetia</taxon>
        <taxon>Leptospirales</taxon>
        <taxon>Leptospiraceae</taxon>
        <taxon>Leptospira</taxon>
    </lineage>
</organism>
<evidence type="ECO:0000256" key="5">
    <source>
        <dbReference type="ARBA" id="ARBA00022785"/>
    </source>
</evidence>
<evidence type="ECO:0000259" key="9">
    <source>
        <dbReference type="PROSITE" id="PS51379"/>
    </source>
</evidence>
<keyword evidence="8" id="KW-0411">Iron-sulfur</keyword>
<dbReference type="InterPro" id="IPR017900">
    <property type="entry name" value="4Fe4S_Fe_S_CS"/>
</dbReference>
<evidence type="ECO:0000256" key="3">
    <source>
        <dbReference type="ARBA" id="ARBA00022694"/>
    </source>
</evidence>
<dbReference type="Pfam" id="PF13484">
    <property type="entry name" value="Fer4_16"/>
    <property type="match status" value="1"/>
</dbReference>
<dbReference type="EC" id="1.17.99.6" evidence="10"/>
<dbReference type="AlphaFoldDB" id="A0A4R9GMZ2"/>
<sequence length="319" mass="36455">MLLESKELLSELESLSRKNGFQLCGAAKAKVPDSDRENILEWVNSGLHGSMDWYPRNMQLRLEFSGLGFRPESVLVFASLYSDSEYESILGDSPFRFSRYAVGEDYHTVLRRNAKEILDFLRRSFPNRSFRQGVDSLPVPEKVLAREAGIGWIGKNTNLINEEIGSFFFLTVVLTDLPLRIASLPAKDRCGTCDACLRACPTGALESYKIDARKCISYKTIEDRSPSVGGLHGWVYGCDICQEVCPWNKVKARKKGVETELPEFKVRDFFRNKIESLETISEQEFDSLFRDSSVNRISYSQFRRNWKTIRFESFRGDSG</sequence>
<evidence type="ECO:0000256" key="2">
    <source>
        <dbReference type="ARBA" id="ARBA00022490"/>
    </source>
</evidence>
<dbReference type="EMBL" id="RQEV01000012">
    <property type="protein sequence ID" value="TGK17580.1"/>
    <property type="molecule type" value="Genomic_DNA"/>
</dbReference>